<dbReference type="Proteomes" id="UP001181347">
    <property type="component" value="Unassembled WGS sequence"/>
</dbReference>
<keyword evidence="1" id="KW-0472">Membrane</keyword>
<comment type="caution">
    <text evidence="2">The sequence shown here is derived from an EMBL/GenBank/DDBJ whole genome shotgun (WGS) entry which is preliminary data.</text>
</comment>
<keyword evidence="1" id="KW-1133">Transmembrane helix</keyword>
<proteinExistence type="predicted"/>
<feature type="transmembrane region" description="Helical" evidence="1">
    <location>
        <begin position="20"/>
        <end position="42"/>
    </location>
</feature>
<evidence type="ECO:0000256" key="1">
    <source>
        <dbReference type="SAM" id="Phobius"/>
    </source>
</evidence>
<organism evidence="2 3">
    <name type="scientific">Alistipes finegoldii</name>
    <dbReference type="NCBI Taxonomy" id="214856"/>
    <lineage>
        <taxon>Bacteria</taxon>
        <taxon>Pseudomonadati</taxon>
        <taxon>Bacteroidota</taxon>
        <taxon>Bacteroidia</taxon>
        <taxon>Bacteroidales</taxon>
        <taxon>Rikenellaceae</taxon>
        <taxon>Alistipes</taxon>
    </lineage>
</organism>
<feature type="transmembrane region" description="Helical" evidence="1">
    <location>
        <begin position="84"/>
        <end position="102"/>
    </location>
</feature>
<feature type="transmembrane region" description="Helical" evidence="1">
    <location>
        <begin position="54"/>
        <end position="77"/>
    </location>
</feature>
<accession>A0AAE4RYG1</accession>
<sequence>MNTTISSDNNEQTQIQNNRIGTAGLVLVLMSFILFSFEGYIINSLNDKSLFFTLILPVLIGNLWLLGLIFSIIGLRINPKGRAIAGLIISLLPILFAAISTMSPQISTPIHFENELKERKAQVIERIKDVRTAQRAFRAEYQRYAEDFDELERFLHANPTELRCDIEQLRYIPNSDNEFILETGFTKTSSNRTGPFIEVRAPYKLFLDTIKYRQEIINLIDEEVNVFDRYPGIKFGSTDEADNDIGNWE</sequence>
<name>A0AAE4RYG1_9BACT</name>
<dbReference type="AlphaFoldDB" id="A0AAE4RYG1"/>
<gene>
    <name evidence="2" type="ORF">RVH17_17300</name>
</gene>
<evidence type="ECO:0000313" key="3">
    <source>
        <dbReference type="Proteomes" id="UP001181347"/>
    </source>
</evidence>
<reference evidence="2" key="1">
    <citation type="submission" date="2023-10" db="EMBL/GenBank/DDBJ databases">
        <title>Genome Sequence of the Bacteria from From Gut Wall in Crohn's Disease.</title>
        <authorList>
            <person name="Rodriguez-Palacios A."/>
        </authorList>
    </citation>
    <scope>NUCLEOTIDE SEQUENCE</scope>
    <source>
        <strain evidence="2">CavFT-hAR58</strain>
    </source>
</reference>
<dbReference type="EMBL" id="JAWDES010000007">
    <property type="protein sequence ID" value="MDU0261838.1"/>
    <property type="molecule type" value="Genomic_DNA"/>
</dbReference>
<dbReference type="RefSeq" id="WP_051087668.1">
    <property type="nucleotide sequence ID" value="NZ_BAAFKU010000026.1"/>
</dbReference>
<evidence type="ECO:0000313" key="2">
    <source>
        <dbReference type="EMBL" id="MDU0261838.1"/>
    </source>
</evidence>
<protein>
    <submittedName>
        <fullName evidence="2">Uncharacterized protein</fullName>
    </submittedName>
</protein>
<keyword evidence="1" id="KW-0812">Transmembrane</keyword>